<dbReference type="STRING" id="2082308.A0A2K1QV19"/>
<evidence type="ECO:0000313" key="2">
    <source>
        <dbReference type="EMBL" id="PNS18906.1"/>
    </source>
</evidence>
<accession>A0A2K1QV19</accession>
<proteinExistence type="predicted"/>
<sequence>MAKFHVKRTPSAHKDELSQWNGARSTRWVTPPDGKSVLEIQTTHTPHVFKDVPDEKNVLIPPYHWHWYQEEQFYVREGRYLFTLESRTFSVDSSSPQPIAIPPGARHTFRADPTSPSPCTIEISTLDSPHQSSSSSSSSATTLGASERFFRNIYSYLEDCTTQNIAPSLPQLLLMLHDAEISLAFPGPAGLARWASWLFGFVGGKVVGEWCLGYRSSYPEYYDPERKTVGGTGTGAGTGTGTGMGIEREGKGEVRQRAAGREEL</sequence>
<gene>
    <name evidence="2" type="ORF">CAC42_5445</name>
</gene>
<feature type="region of interest" description="Disordered" evidence="1">
    <location>
        <begin position="93"/>
        <end position="116"/>
    </location>
</feature>
<dbReference type="Proteomes" id="UP000243797">
    <property type="component" value="Unassembled WGS sequence"/>
</dbReference>
<feature type="region of interest" description="Disordered" evidence="1">
    <location>
        <begin position="1"/>
        <end position="26"/>
    </location>
</feature>
<feature type="region of interest" description="Disordered" evidence="1">
    <location>
        <begin position="227"/>
        <end position="264"/>
    </location>
</feature>
<organism evidence="2 3">
    <name type="scientific">Sphaceloma murrayae</name>
    <dbReference type="NCBI Taxonomy" id="2082308"/>
    <lineage>
        <taxon>Eukaryota</taxon>
        <taxon>Fungi</taxon>
        <taxon>Dikarya</taxon>
        <taxon>Ascomycota</taxon>
        <taxon>Pezizomycotina</taxon>
        <taxon>Dothideomycetes</taxon>
        <taxon>Dothideomycetidae</taxon>
        <taxon>Myriangiales</taxon>
        <taxon>Elsinoaceae</taxon>
        <taxon>Sphaceloma</taxon>
    </lineage>
</organism>
<dbReference type="InParanoid" id="A0A2K1QV19"/>
<evidence type="ECO:0000313" key="3">
    <source>
        <dbReference type="Proteomes" id="UP000243797"/>
    </source>
</evidence>
<dbReference type="AlphaFoldDB" id="A0A2K1QV19"/>
<dbReference type="EMBL" id="NKHZ01000039">
    <property type="protein sequence ID" value="PNS18906.1"/>
    <property type="molecule type" value="Genomic_DNA"/>
</dbReference>
<comment type="caution">
    <text evidence="2">The sequence shown here is derived from an EMBL/GenBank/DDBJ whole genome shotgun (WGS) entry which is preliminary data.</text>
</comment>
<name>A0A2K1QV19_9PEZI</name>
<protein>
    <submittedName>
        <fullName evidence="2">Uncharacterized protein</fullName>
    </submittedName>
</protein>
<dbReference type="OrthoDB" id="9976870at2759"/>
<feature type="compositionally biased region" description="Gly residues" evidence="1">
    <location>
        <begin position="230"/>
        <end position="244"/>
    </location>
</feature>
<feature type="compositionally biased region" description="Basic and acidic residues" evidence="1">
    <location>
        <begin position="246"/>
        <end position="264"/>
    </location>
</feature>
<dbReference type="Gene3D" id="2.60.120.10">
    <property type="entry name" value="Jelly Rolls"/>
    <property type="match status" value="1"/>
</dbReference>
<dbReference type="InterPro" id="IPR011051">
    <property type="entry name" value="RmlC_Cupin_sf"/>
</dbReference>
<reference evidence="2 3" key="1">
    <citation type="submission" date="2017-06" db="EMBL/GenBank/DDBJ databases">
        <title>Draft genome sequence of a variant of Elsinoe murrayae.</title>
        <authorList>
            <person name="Cheng Q."/>
        </authorList>
    </citation>
    <scope>NUCLEOTIDE SEQUENCE [LARGE SCALE GENOMIC DNA]</scope>
    <source>
        <strain evidence="2 3">CQ-2017a</strain>
    </source>
</reference>
<feature type="compositionally biased region" description="Basic residues" evidence="1">
    <location>
        <begin position="1"/>
        <end position="11"/>
    </location>
</feature>
<dbReference type="InterPro" id="IPR014710">
    <property type="entry name" value="RmlC-like_jellyroll"/>
</dbReference>
<evidence type="ECO:0000256" key="1">
    <source>
        <dbReference type="SAM" id="MobiDB-lite"/>
    </source>
</evidence>
<dbReference type="CDD" id="cd02208">
    <property type="entry name" value="cupin_RmlC-like"/>
    <property type="match status" value="1"/>
</dbReference>
<keyword evidence="3" id="KW-1185">Reference proteome</keyword>
<dbReference type="SUPFAM" id="SSF51182">
    <property type="entry name" value="RmlC-like cupins"/>
    <property type="match status" value="1"/>
</dbReference>